<evidence type="ECO:0000259" key="2">
    <source>
        <dbReference type="PROSITE" id="PS51352"/>
    </source>
</evidence>
<evidence type="ECO:0000256" key="1">
    <source>
        <dbReference type="SAM" id="SignalP"/>
    </source>
</evidence>
<dbReference type="PROSITE" id="PS51352">
    <property type="entry name" value="THIOREDOXIN_2"/>
    <property type="match status" value="1"/>
</dbReference>
<dbReference type="InterPro" id="IPR013766">
    <property type="entry name" value="Thioredoxin_domain"/>
</dbReference>
<dbReference type="Gene3D" id="3.40.30.10">
    <property type="entry name" value="Glutaredoxin"/>
    <property type="match status" value="1"/>
</dbReference>
<feature type="signal peptide" evidence="1">
    <location>
        <begin position="1"/>
        <end position="21"/>
    </location>
</feature>
<organism evidence="3 4">
    <name type="scientific">Kluyveromyces dobzhanskii CBS 2104</name>
    <dbReference type="NCBI Taxonomy" id="1427455"/>
    <lineage>
        <taxon>Eukaryota</taxon>
        <taxon>Fungi</taxon>
        <taxon>Dikarya</taxon>
        <taxon>Ascomycota</taxon>
        <taxon>Saccharomycotina</taxon>
        <taxon>Saccharomycetes</taxon>
        <taxon>Saccharomycetales</taxon>
        <taxon>Saccharomycetaceae</taxon>
        <taxon>Kluyveromyces</taxon>
    </lineage>
</organism>
<reference evidence="3 4" key="1">
    <citation type="submission" date="2014-03" db="EMBL/GenBank/DDBJ databases">
        <title>The genome of Kluyveromyces dobzhanskii.</title>
        <authorList>
            <person name="Nystedt B."/>
            <person name="Astrom S."/>
        </authorList>
    </citation>
    <scope>NUCLEOTIDE SEQUENCE [LARGE SCALE GENOMIC DNA]</scope>
    <source>
        <strain evidence="3 4">CBS 2104</strain>
    </source>
</reference>
<dbReference type="CDD" id="cd02961">
    <property type="entry name" value="PDI_a_family"/>
    <property type="match status" value="1"/>
</dbReference>
<keyword evidence="4" id="KW-1185">Reference proteome</keyword>
<dbReference type="InterPro" id="IPR036249">
    <property type="entry name" value="Thioredoxin-like_sf"/>
</dbReference>
<gene>
    <name evidence="3" type="ORF">KLDO_g2610</name>
</gene>
<evidence type="ECO:0000313" key="3">
    <source>
        <dbReference type="EMBL" id="CDO94340.1"/>
    </source>
</evidence>
<feature type="chain" id="PRO_5002039242" evidence="1">
    <location>
        <begin position="22"/>
        <end position="363"/>
    </location>
</feature>
<dbReference type="EMBL" id="CCBQ010000037">
    <property type="protein sequence ID" value="CDO94340.1"/>
    <property type="molecule type" value="Genomic_DNA"/>
</dbReference>
<keyword evidence="1" id="KW-0732">Signal</keyword>
<dbReference type="OrthoDB" id="4067366at2759"/>
<feature type="domain" description="Thioredoxin" evidence="2">
    <location>
        <begin position="30"/>
        <end position="159"/>
    </location>
</feature>
<comment type="caution">
    <text evidence="3">The sequence shown here is derived from an EMBL/GenBank/DDBJ whole genome shotgun (WGS) entry which is preliminary data.</text>
</comment>
<name>A0A0A8L5M4_9SACH</name>
<dbReference type="SUPFAM" id="SSF52833">
    <property type="entry name" value="Thioredoxin-like"/>
    <property type="match status" value="1"/>
</dbReference>
<accession>A0A0A8L5M4</accession>
<dbReference type="Pfam" id="PF00085">
    <property type="entry name" value="Thioredoxin"/>
    <property type="match status" value="1"/>
</dbReference>
<dbReference type="AlphaFoldDB" id="A0A0A8L5M4"/>
<evidence type="ECO:0000313" key="4">
    <source>
        <dbReference type="Proteomes" id="UP000031516"/>
    </source>
</evidence>
<proteinExistence type="predicted"/>
<protein>
    <submittedName>
        <fullName evidence="3">WGS project CCBQ000000000 data, contig 00106</fullName>
    </submittedName>
</protein>
<dbReference type="Proteomes" id="UP000031516">
    <property type="component" value="Unassembled WGS sequence"/>
</dbReference>
<sequence>MRRKCLILSAVLALLHFVAFGLCSSRIAELNSSDQFYNAVLANHKGAKDSTAVSTLLYVFKPGCSYCAELEPKLDFLTSVFPNNETLKFVKVNGQQAAELSRDLNIRSYPQLFILTSIPSQILGDSDFRNAVRDNSYVSQFHGERTIKRLAQWISNNVGEMPHWPQSRLDYGIRILDDFTGTLEKALVDAVFPTGDTVKSSVTVPTCFAFVNSWMDIQYLDMFNGDLNTLILEDLSRRWRDINFHVLDSSLPELSALSSQLQIAHSPTLCFIYRDKIIKAALMPYDYNSRDRELEYFTDIISKCVLSSADDDKICEDFLDTLPLAEYFSPSPVGSEYDENLNSYYEDSSGYEDDYVEFDVYDL</sequence>